<dbReference type="GO" id="GO:0044550">
    <property type="term" value="P:secondary metabolite biosynthetic process"/>
    <property type="evidence" value="ECO:0007669"/>
    <property type="project" value="TreeGrafter"/>
</dbReference>
<keyword evidence="1" id="KW-0285">Flavoprotein</keyword>
<gene>
    <name evidence="5" type="ORF">PHACADRAFT_260263</name>
</gene>
<dbReference type="SUPFAM" id="SSF54373">
    <property type="entry name" value="FAD-linked reductases, C-terminal domain"/>
    <property type="match status" value="1"/>
</dbReference>
<reference evidence="5 6" key="1">
    <citation type="journal article" date="2012" name="BMC Genomics">
        <title>Comparative genomics of the white-rot fungi, Phanerochaete carnosa and P. chrysosporium, to elucidate the genetic basis of the distinct wood types they colonize.</title>
        <authorList>
            <person name="Suzuki H."/>
            <person name="MacDonald J."/>
            <person name="Syed K."/>
            <person name="Salamov A."/>
            <person name="Hori C."/>
            <person name="Aerts A."/>
            <person name="Henrissat B."/>
            <person name="Wiebenga A."/>
            <person name="vanKuyk P.A."/>
            <person name="Barry K."/>
            <person name="Lindquist E."/>
            <person name="LaButti K."/>
            <person name="Lapidus A."/>
            <person name="Lucas S."/>
            <person name="Coutinho P."/>
            <person name="Gong Y."/>
            <person name="Samejima M."/>
            <person name="Mahadevan R."/>
            <person name="Abou-Zaid M."/>
            <person name="de Vries R.P."/>
            <person name="Igarashi K."/>
            <person name="Yadav J.S."/>
            <person name="Grigoriev I.V."/>
            <person name="Master E.R."/>
        </authorList>
    </citation>
    <scope>NUCLEOTIDE SEQUENCE [LARGE SCALE GENOMIC DNA]</scope>
    <source>
        <strain evidence="5 6">HHB-10118-sp</strain>
    </source>
</reference>
<evidence type="ECO:0000256" key="1">
    <source>
        <dbReference type="ARBA" id="ARBA00022630"/>
    </source>
</evidence>
<name>K5VQM4_PHACS</name>
<evidence type="ECO:0000256" key="3">
    <source>
        <dbReference type="ARBA" id="ARBA00023002"/>
    </source>
</evidence>
<feature type="domain" description="FAD-binding" evidence="4">
    <location>
        <begin position="318"/>
        <end position="386"/>
    </location>
</feature>
<evidence type="ECO:0000313" key="6">
    <source>
        <dbReference type="Proteomes" id="UP000008370"/>
    </source>
</evidence>
<evidence type="ECO:0000313" key="5">
    <source>
        <dbReference type="EMBL" id="EKM53768.1"/>
    </source>
</evidence>
<keyword evidence="3" id="KW-0560">Oxidoreductase</keyword>
<proteinExistence type="predicted"/>
<accession>K5VQM4</accession>
<dbReference type="RefSeq" id="XP_007398446.1">
    <property type="nucleotide sequence ID" value="XM_007398384.1"/>
</dbReference>
<dbReference type="GO" id="GO:0016491">
    <property type="term" value="F:oxidoreductase activity"/>
    <property type="evidence" value="ECO:0007669"/>
    <property type="project" value="UniProtKB-KW"/>
</dbReference>
<dbReference type="EMBL" id="JH930474">
    <property type="protein sequence ID" value="EKM53768.1"/>
    <property type="molecule type" value="Genomic_DNA"/>
</dbReference>
<dbReference type="Proteomes" id="UP000008370">
    <property type="component" value="Unassembled WGS sequence"/>
</dbReference>
<dbReference type="SUPFAM" id="SSF51905">
    <property type="entry name" value="FAD/NAD(P)-binding domain"/>
    <property type="match status" value="1"/>
</dbReference>
<organism evidence="5 6">
    <name type="scientific">Phanerochaete carnosa (strain HHB-10118-sp)</name>
    <name type="common">White-rot fungus</name>
    <name type="synonym">Peniophora carnosa</name>
    <dbReference type="NCBI Taxonomy" id="650164"/>
    <lineage>
        <taxon>Eukaryota</taxon>
        <taxon>Fungi</taxon>
        <taxon>Dikarya</taxon>
        <taxon>Basidiomycota</taxon>
        <taxon>Agaricomycotina</taxon>
        <taxon>Agaricomycetes</taxon>
        <taxon>Polyporales</taxon>
        <taxon>Phanerochaetaceae</taxon>
        <taxon>Phanerochaete</taxon>
    </lineage>
</organism>
<evidence type="ECO:0000259" key="4">
    <source>
        <dbReference type="Pfam" id="PF01494"/>
    </source>
</evidence>
<dbReference type="Gene3D" id="3.50.50.60">
    <property type="entry name" value="FAD/NAD(P)-binding domain"/>
    <property type="match status" value="1"/>
</dbReference>
<dbReference type="GO" id="GO:0071949">
    <property type="term" value="F:FAD binding"/>
    <property type="evidence" value="ECO:0007669"/>
    <property type="project" value="InterPro"/>
</dbReference>
<keyword evidence="6" id="KW-1185">Reference proteome</keyword>
<dbReference type="HOGENOM" id="CLU_009665_6_3_1"/>
<dbReference type="GeneID" id="18917683"/>
<dbReference type="STRING" id="650164.K5VQM4"/>
<dbReference type="InterPro" id="IPR036188">
    <property type="entry name" value="FAD/NAD-bd_sf"/>
</dbReference>
<dbReference type="InParanoid" id="K5VQM4"/>
<dbReference type="Pfam" id="PF01494">
    <property type="entry name" value="FAD_binding_3"/>
    <property type="match status" value="2"/>
</dbReference>
<dbReference type="PRINTS" id="PR00420">
    <property type="entry name" value="RNGMNOXGNASE"/>
</dbReference>
<evidence type="ECO:0000256" key="2">
    <source>
        <dbReference type="ARBA" id="ARBA00022827"/>
    </source>
</evidence>
<dbReference type="PANTHER" id="PTHR46720">
    <property type="entry name" value="HYDROXYLASE, PUTATIVE (AFU_ORTHOLOGUE AFUA_3G01460)-RELATED"/>
    <property type="match status" value="1"/>
</dbReference>
<dbReference type="InterPro" id="IPR002938">
    <property type="entry name" value="FAD-bd"/>
</dbReference>
<dbReference type="OrthoDB" id="417877at2759"/>
<keyword evidence="2" id="KW-0274">FAD</keyword>
<sequence>MPGKTFQVAIVGGGVCGIACAIALLKEGIDVQVYEAASELKEIGAGIGISPNAKRILEALGVWNDVIARILPGRMAKQHSPVQSHTGAAPRENTWFQFVSGMPGHKVLADWDSVGREHVSFGIHRGMFLNALLLHINPERLHLRKHCTRITTTEKGVTIHFQDATTASADIVLGADGVRSVVRRFVTNTCDAADDPYLKFSREVCYRALIPTKAAAAKGVTMDFSKRPIFFVDENRHMTVYAIQGGAMINVAAFVSDPDSAAEHYPPASHSRVQAVATSEVLAAYRGWGPEVTNLLSCAEKLGKWEINVVCPAIAPGKWTRGRVAILGDAAHGMLPHLGAGAGQGIEDAYLLAKLLGHPQTTPENVAEVLRVYAAVRQPRARKIWEGSRRAGDMLDGRTHGIHVDELRDMWNYVWNQPLNLEFDTATCMLQEKGTFAKSAL</sequence>
<dbReference type="AlphaFoldDB" id="K5VQM4"/>
<dbReference type="PANTHER" id="PTHR46720:SF3">
    <property type="entry name" value="FAD-BINDING DOMAIN-CONTAINING PROTEIN-RELATED"/>
    <property type="match status" value="1"/>
</dbReference>
<feature type="domain" description="FAD-binding" evidence="4">
    <location>
        <begin position="6"/>
        <end position="186"/>
    </location>
</feature>
<dbReference type="KEGG" id="pco:PHACADRAFT_260263"/>
<dbReference type="InterPro" id="IPR051104">
    <property type="entry name" value="FAD_monoxygenase"/>
</dbReference>
<protein>
    <recommendedName>
        <fullName evidence="4">FAD-binding domain-containing protein</fullName>
    </recommendedName>
</protein>